<organism evidence="1 2">
    <name type="scientific">Arthrobacter deserti</name>
    <dbReference type="NCBI Taxonomy" id="1742687"/>
    <lineage>
        <taxon>Bacteria</taxon>
        <taxon>Bacillati</taxon>
        <taxon>Actinomycetota</taxon>
        <taxon>Actinomycetes</taxon>
        <taxon>Micrococcales</taxon>
        <taxon>Micrococcaceae</taxon>
        <taxon>Arthrobacter</taxon>
    </lineage>
</organism>
<accession>A0ABX1JUV4</accession>
<keyword evidence="2" id="KW-1185">Reference proteome</keyword>
<gene>
    <name evidence="1" type="ORF">HER39_19710</name>
</gene>
<proteinExistence type="predicted"/>
<feature type="non-terminal residue" evidence="1">
    <location>
        <position position="1"/>
    </location>
</feature>
<dbReference type="EMBL" id="JAAZSR010000716">
    <property type="protein sequence ID" value="NKX52758.1"/>
    <property type="molecule type" value="Genomic_DNA"/>
</dbReference>
<dbReference type="SUPFAM" id="SSF53850">
    <property type="entry name" value="Periplasmic binding protein-like II"/>
    <property type="match status" value="1"/>
</dbReference>
<dbReference type="Gene3D" id="3.40.190.10">
    <property type="entry name" value="Periplasmic binding protein-like II"/>
    <property type="match status" value="2"/>
</dbReference>
<dbReference type="Proteomes" id="UP000523795">
    <property type="component" value="Unassembled WGS sequence"/>
</dbReference>
<evidence type="ECO:0000313" key="2">
    <source>
        <dbReference type="Proteomes" id="UP000523795"/>
    </source>
</evidence>
<sequence length="85" mass="9312">RSYATVRSLVATGRGAAVLFQRPQLEAPYDELGVVLKPLVQPRSAVRGRAIVSLAWPRSTRLNARAQAWVDVATERFSDNPPAVL</sequence>
<evidence type="ECO:0000313" key="1">
    <source>
        <dbReference type="EMBL" id="NKX52758.1"/>
    </source>
</evidence>
<protein>
    <recommendedName>
        <fullName evidence="3">LysR family transcriptional regulator</fullName>
    </recommendedName>
</protein>
<comment type="caution">
    <text evidence="1">The sequence shown here is derived from an EMBL/GenBank/DDBJ whole genome shotgun (WGS) entry which is preliminary data.</text>
</comment>
<name>A0ABX1JUV4_9MICC</name>
<reference evidence="1 2" key="1">
    <citation type="submission" date="2020-04" db="EMBL/GenBank/DDBJ databases">
        <authorList>
            <person name="Liu S."/>
        </authorList>
    </citation>
    <scope>NUCLEOTIDE SEQUENCE [LARGE SCALE GENOMIC DNA]</scope>
    <source>
        <strain evidence="1 2">CGMCC 1.15091</strain>
    </source>
</reference>
<evidence type="ECO:0008006" key="3">
    <source>
        <dbReference type="Google" id="ProtNLM"/>
    </source>
</evidence>